<dbReference type="InterPro" id="IPR037171">
    <property type="entry name" value="NagB/RpiA_transferase-like"/>
</dbReference>
<dbReference type="InterPro" id="IPR051054">
    <property type="entry name" value="SorC_transcr_regulators"/>
</dbReference>
<proteinExistence type="inferred from homology"/>
<evidence type="ECO:0000256" key="2">
    <source>
        <dbReference type="ARBA" id="ARBA00023015"/>
    </source>
</evidence>
<keyword evidence="4" id="KW-0804">Transcription</keyword>
<sequence length="311" mass="35803">MISDEKLFDVAVDYYIKKKTQKEIALEYEVSHVQISKYLKLAEQRGIISISINPPHVTKEDLQWYQIMFKELFGLENLVLSPGTDNTEKSHALLVNFAAKYILETYENNVLNIGLGLGRTMHDLCTFHNEKALKTKWTYYPVCTTIHNKSSQYFDYEQLLHMISKNWGGEYSSKFNNMLYFSDSMDANFKQQICNYLGKLDILITGIGSAFTLHPATREMFFSKEEQRDVLTANLVGDMINFFFDIDGNIYIPHNIKNQLTLDQFRATPLRIAVASGFHKVESIIGALRANLVHTLITDTQTAKHVIDYLK</sequence>
<organism evidence="6">
    <name type="scientific">bioreactor metagenome</name>
    <dbReference type="NCBI Taxonomy" id="1076179"/>
    <lineage>
        <taxon>unclassified sequences</taxon>
        <taxon>metagenomes</taxon>
        <taxon>ecological metagenomes</taxon>
    </lineage>
</organism>
<name>A0A644WXH9_9ZZZZ</name>
<evidence type="ECO:0000259" key="5">
    <source>
        <dbReference type="Pfam" id="PF04198"/>
    </source>
</evidence>
<dbReference type="Pfam" id="PF04198">
    <property type="entry name" value="Sugar-bind"/>
    <property type="match status" value="1"/>
</dbReference>
<dbReference type="PANTHER" id="PTHR34294:SF1">
    <property type="entry name" value="TRANSCRIPTIONAL REGULATOR LSRR"/>
    <property type="match status" value="1"/>
</dbReference>
<dbReference type="GO" id="GO:0003677">
    <property type="term" value="F:DNA binding"/>
    <property type="evidence" value="ECO:0007669"/>
    <property type="project" value="UniProtKB-KW"/>
</dbReference>
<evidence type="ECO:0000256" key="3">
    <source>
        <dbReference type="ARBA" id="ARBA00023125"/>
    </source>
</evidence>
<evidence type="ECO:0000256" key="1">
    <source>
        <dbReference type="ARBA" id="ARBA00010466"/>
    </source>
</evidence>
<dbReference type="PANTHER" id="PTHR34294">
    <property type="entry name" value="TRANSCRIPTIONAL REGULATOR-RELATED"/>
    <property type="match status" value="1"/>
</dbReference>
<evidence type="ECO:0000313" key="6">
    <source>
        <dbReference type="EMBL" id="MPM08321.1"/>
    </source>
</evidence>
<keyword evidence="3" id="KW-0238">DNA-binding</keyword>
<protein>
    <submittedName>
        <fullName evidence="6">Sorbitol operon regulator</fullName>
    </submittedName>
</protein>
<comment type="caution">
    <text evidence="6">The sequence shown here is derived from an EMBL/GenBank/DDBJ whole genome shotgun (WGS) entry which is preliminary data.</text>
</comment>
<evidence type="ECO:0000256" key="4">
    <source>
        <dbReference type="ARBA" id="ARBA00023163"/>
    </source>
</evidence>
<dbReference type="Gene3D" id="3.40.50.1360">
    <property type="match status" value="1"/>
</dbReference>
<dbReference type="SUPFAM" id="SSF100950">
    <property type="entry name" value="NagB/RpiA/CoA transferase-like"/>
    <property type="match status" value="1"/>
</dbReference>
<feature type="domain" description="Sugar-binding" evidence="5">
    <location>
        <begin position="64"/>
        <end position="307"/>
    </location>
</feature>
<dbReference type="InterPro" id="IPR007324">
    <property type="entry name" value="Sugar-bd_dom_put"/>
</dbReference>
<dbReference type="Gene3D" id="1.10.10.60">
    <property type="entry name" value="Homeodomain-like"/>
    <property type="match status" value="1"/>
</dbReference>
<comment type="similarity">
    <text evidence="1">Belongs to the SorC transcriptional regulatory family.</text>
</comment>
<accession>A0A644WXH9</accession>
<dbReference type="EMBL" id="VSSQ01001437">
    <property type="protein sequence ID" value="MPM08321.1"/>
    <property type="molecule type" value="Genomic_DNA"/>
</dbReference>
<dbReference type="AlphaFoldDB" id="A0A644WXH9"/>
<dbReference type="GO" id="GO:0030246">
    <property type="term" value="F:carbohydrate binding"/>
    <property type="evidence" value="ECO:0007669"/>
    <property type="project" value="InterPro"/>
</dbReference>
<gene>
    <name evidence="6" type="primary">sorC_4</name>
    <name evidence="6" type="ORF">SDC9_54633</name>
</gene>
<reference evidence="6" key="1">
    <citation type="submission" date="2019-08" db="EMBL/GenBank/DDBJ databases">
        <authorList>
            <person name="Kucharzyk K."/>
            <person name="Murdoch R.W."/>
            <person name="Higgins S."/>
            <person name="Loffler F."/>
        </authorList>
    </citation>
    <scope>NUCLEOTIDE SEQUENCE</scope>
</reference>
<keyword evidence="2" id="KW-0805">Transcription regulation</keyword>